<reference evidence="4" key="1">
    <citation type="journal article" date="2021" name="Int. J. Syst. Evol. Microbiol.">
        <title>Actinocatenispora comari sp. nov., an endophytic actinomycete isolated from aerial parts of Comarum salesowianum.</title>
        <authorList>
            <person name="Oyunbileg N."/>
            <person name="Iizaka Y."/>
            <person name="Hamada M."/>
            <person name="Davaapurev B.O."/>
            <person name="Fukumoto A."/>
            <person name="Tsetseg B."/>
            <person name="Kato F."/>
            <person name="Tamura T."/>
            <person name="Batkhuu J."/>
            <person name="Anzai Y."/>
        </authorList>
    </citation>
    <scope>NUCLEOTIDE SEQUENCE [LARGE SCALE GENOMIC DNA]</scope>
    <source>
        <strain evidence="4">NUM-2625</strain>
    </source>
</reference>
<keyword evidence="2" id="KW-0472">Membrane</keyword>
<keyword evidence="4" id="KW-1185">Reference proteome</keyword>
<feature type="region of interest" description="Disordered" evidence="1">
    <location>
        <begin position="54"/>
        <end position="99"/>
    </location>
</feature>
<evidence type="ECO:0000256" key="2">
    <source>
        <dbReference type="SAM" id="Phobius"/>
    </source>
</evidence>
<name>A0A8J4EMU8_9ACTN</name>
<comment type="caution">
    <text evidence="3">The sequence shown here is derived from an EMBL/GenBank/DDBJ whole genome shotgun (WGS) entry which is preliminary data.</text>
</comment>
<evidence type="ECO:0000313" key="3">
    <source>
        <dbReference type="EMBL" id="GIL30757.1"/>
    </source>
</evidence>
<dbReference type="Gene3D" id="2.60.40.2880">
    <property type="entry name" value="MmpS1-5, C-terminal soluble domain"/>
    <property type="match status" value="1"/>
</dbReference>
<gene>
    <name evidence="3" type="ORF">NUM_60110</name>
</gene>
<dbReference type="AlphaFoldDB" id="A0A8J4EMU8"/>
<proteinExistence type="predicted"/>
<feature type="compositionally biased region" description="Low complexity" evidence="1">
    <location>
        <begin position="65"/>
        <end position="82"/>
    </location>
</feature>
<protein>
    <submittedName>
        <fullName evidence="3">Uncharacterized protein</fullName>
    </submittedName>
</protein>
<organism evidence="3 4">
    <name type="scientific">Actinocatenispora comari</name>
    <dbReference type="NCBI Taxonomy" id="2807577"/>
    <lineage>
        <taxon>Bacteria</taxon>
        <taxon>Bacillati</taxon>
        <taxon>Actinomycetota</taxon>
        <taxon>Actinomycetes</taxon>
        <taxon>Micromonosporales</taxon>
        <taxon>Micromonosporaceae</taxon>
        <taxon>Actinocatenispora</taxon>
    </lineage>
</organism>
<keyword evidence="2" id="KW-0812">Transmembrane</keyword>
<feature type="transmembrane region" description="Helical" evidence="2">
    <location>
        <begin position="24"/>
        <end position="46"/>
    </location>
</feature>
<accession>A0A8J4EMU8</accession>
<dbReference type="EMBL" id="BOPO01000127">
    <property type="protein sequence ID" value="GIL30757.1"/>
    <property type="molecule type" value="Genomic_DNA"/>
</dbReference>
<evidence type="ECO:0000313" key="4">
    <source>
        <dbReference type="Proteomes" id="UP000614996"/>
    </source>
</evidence>
<sequence>MSRPTGAKARDPAKPDPTITGAKIALVGAIAAALIGAASTITVALVQRRGSDAAPGAVDAAPSGRSTAPRTPTAGTTRAAPADPHGASPSATGTAPDGVTYRCTGSAPAGIDISYGPSTGGSQAASLPFTARERLTVSARYYSITAQLNGSGHVSCTITLTDAGRTVSASGTARGGFNSARPQICSGFDEHRWNTCG</sequence>
<keyword evidence="2" id="KW-1133">Transmembrane helix</keyword>
<dbReference type="InterPro" id="IPR038468">
    <property type="entry name" value="MmpS_C"/>
</dbReference>
<dbReference type="RefSeq" id="WP_207128354.1">
    <property type="nucleotide sequence ID" value="NZ_BOPO01000127.1"/>
</dbReference>
<evidence type="ECO:0000256" key="1">
    <source>
        <dbReference type="SAM" id="MobiDB-lite"/>
    </source>
</evidence>
<dbReference type="Proteomes" id="UP000614996">
    <property type="component" value="Unassembled WGS sequence"/>
</dbReference>